<reference evidence="5 6" key="1">
    <citation type="submission" date="2019-03" db="EMBL/GenBank/DDBJ databases">
        <title>Dyadobacter AR-3-6 sp. nov., isolated from arctic soil.</title>
        <authorList>
            <person name="Chaudhary D.K."/>
        </authorList>
    </citation>
    <scope>NUCLEOTIDE SEQUENCE [LARGE SCALE GENOMIC DNA]</scope>
    <source>
        <strain evidence="5 6">AR-3-6</strain>
    </source>
</reference>
<feature type="domain" description="FAD-binding PCMH-type" evidence="4">
    <location>
        <begin position="1"/>
        <end position="172"/>
    </location>
</feature>
<dbReference type="InterPro" id="IPR036683">
    <property type="entry name" value="CO_DH_flav_C_dom_sf"/>
</dbReference>
<dbReference type="InterPro" id="IPR005107">
    <property type="entry name" value="CO_DH_flav_C"/>
</dbReference>
<dbReference type="GO" id="GO:0016491">
    <property type="term" value="F:oxidoreductase activity"/>
    <property type="evidence" value="ECO:0007669"/>
    <property type="project" value="UniProtKB-KW"/>
</dbReference>
<dbReference type="InterPro" id="IPR036318">
    <property type="entry name" value="FAD-bd_PCMH-like_sf"/>
</dbReference>
<organism evidence="5 6">
    <name type="scientific">Dyadobacter psychrotolerans</name>
    <dbReference type="NCBI Taxonomy" id="2541721"/>
    <lineage>
        <taxon>Bacteria</taxon>
        <taxon>Pseudomonadati</taxon>
        <taxon>Bacteroidota</taxon>
        <taxon>Cytophagia</taxon>
        <taxon>Cytophagales</taxon>
        <taxon>Spirosomataceae</taxon>
        <taxon>Dyadobacter</taxon>
    </lineage>
</organism>
<evidence type="ECO:0000256" key="3">
    <source>
        <dbReference type="ARBA" id="ARBA00023002"/>
    </source>
</evidence>
<dbReference type="Gene3D" id="3.30.390.50">
    <property type="entry name" value="CO dehydrogenase flavoprotein, C-terminal domain"/>
    <property type="match status" value="1"/>
</dbReference>
<dbReference type="GO" id="GO:0071949">
    <property type="term" value="F:FAD binding"/>
    <property type="evidence" value="ECO:0007669"/>
    <property type="project" value="InterPro"/>
</dbReference>
<dbReference type="InterPro" id="IPR016169">
    <property type="entry name" value="FAD-bd_PCMH_sub2"/>
</dbReference>
<dbReference type="Gene3D" id="3.30.43.10">
    <property type="entry name" value="Uridine Diphospho-n-acetylenolpyruvylglucosamine Reductase, domain 2"/>
    <property type="match status" value="1"/>
</dbReference>
<name>A0A4R5DSZ8_9BACT</name>
<sequence>MILNPFSYSAPETMQEAVLLLSETGSELFTGDQAYVGSAKRGNSKPESLVSLRNVPGLNSVIQYGNQLEIGSAVTFAAMLKDIAVCSVPVLAEALKAVKDPHFKNHSNVGGALYHNQPAHGPVLAAFLTLDGKINVTGPLGNRQIAIDTYFSDGGLTKGEIIRSISLIVNNSLSGSFHFVDYLKAGKIVCGVAILISTNNNSISRISISACGCVAIPSRLKSLENSLTGIQISKENISAALNELSEEELVISNPTISNSAYLLHLLKVLIKRAVLKS</sequence>
<keyword evidence="6" id="KW-1185">Reference proteome</keyword>
<dbReference type="InterPro" id="IPR016166">
    <property type="entry name" value="FAD-bd_PCMH"/>
</dbReference>
<dbReference type="EMBL" id="SMFL01000002">
    <property type="protein sequence ID" value="TDE17499.1"/>
    <property type="molecule type" value="Genomic_DNA"/>
</dbReference>
<dbReference type="AlphaFoldDB" id="A0A4R5DSZ8"/>
<dbReference type="Proteomes" id="UP000294850">
    <property type="component" value="Unassembled WGS sequence"/>
</dbReference>
<keyword evidence="1" id="KW-0285">Flavoprotein</keyword>
<evidence type="ECO:0000256" key="2">
    <source>
        <dbReference type="ARBA" id="ARBA00022827"/>
    </source>
</evidence>
<dbReference type="InterPro" id="IPR051312">
    <property type="entry name" value="Diverse_Substr_Oxidored"/>
</dbReference>
<dbReference type="PANTHER" id="PTHR42659">
    <property type="entry name" value="XANTHINE DEHYDROGENASE SUBUNIT C-RELATED"/>
    <property type="match status" value="1"/>
</dbReference>
<dbReference type="RefSeq" id="WP_131957365.1">
    <property type="nucleotide sequence ID" value="NZ_SMFL01000002.1"/>
</dbReference>
<comment type="caution">
    <text evidence="5">The sequence shown here is derived from an EMBL/GenBank/DDBJ whole genome shotgun (WGS) entry which is preliminary data.</text>
</comment>
<dbReference type="SUPFAM" id="SSF55447">
    <property type="entry name" value="CO dehydrogenase flavoprotein C-terminal domain-like"/>
    <property type="match status" value="1"/>
</dbReference>
<dbReference type="OrthoDB" id="9814706at2"/>
<evidence type="ECO:0000313" key="5">
    <source>
        <dbReference type="EMBL" id="TDE17499.1"/>
    </source>
</evidence>
<accession>A0A4R5DSZ8</accession>
<protein>
    <recommendedName>
        <fullName evidence="4">FAD-binding PCMH-type domain-containing protein</fullName>
    </recommendedName>
</protein>
<evidence type="ECO:0000313" key="6">
    <source>
        <dbReference type="Proteomes" id="UP000294850"/>
    </source>
</evidence>
<evidence type="ECO:0000256" key="1">
    <source>
        <dbReference type="ARBA" id="ARBA00022630"/>
    </source>
</evidence>
<dbReference type="InterPro" id="IPR002346">
    <property type="entry name" value="Mopterin_DH_FAD-bd"/>
</dbReference>
<dbReference type="PROSITE" id="PS51387">
    <property type="entry name" value="FAD_PCMH"/>
    <property type="match status" value="1"/>
</dbReference>
<dbReference type="InterPro" id="IPR016167">
    <property type="entry name" value="FAD-bd_PCMH_sub1"/>
</dbReference>
<evidence type="ECO:0000259" key="4">
    <source>
        <dbReference type="PROSITE" id="PS51387"/>
    </source>
</evidence>
<dbReference type="Pfam" id="PF00941">
    <property type="entry name" value="FAD_binding_5"/>
    <property type="match status" value="1"/>
</dbReference>
<keyword evidence="3" id="KW-0560">Oxidoreductase</keyword>
<dbReference type="SUPFAM" id="SSF56176">
    <property type="entry name" value="FAD-binding/transporter-associated domain-like"/>
    <property type="match status" value="1"/>
</dbReference>
<dbReference type="PANTHER" id="PTHR42659:SF2">
    <property type="entry name" value="XANTHINE DEHYDROGENASE SUBUNIT C-RELATED"/>
    <property type="match status" value="1"/>
</dbReference>
<dbReference type="Pfam" id="PF03450">
    <property type="entry name" value="CO_deh_flav_C"/>
    <property type="match status" value="1"/>
</dbReference>
<keyword evidence="2" id="KW-0274">FAD</keyword>
<gene>
    <name evidence="5" type="ORF">E0F88_06310</name>
</gene>
<dbReference type="Gene3D" id="3.30.465.10">
    <property type="match status" value="1"/>
</dbReference>
<proteinExistence type="predicted"/>